<dbReference type="PANTHER" id="PTHR30026">
    <property type="entry name" value="OUTER MEMBRANE PROTEIN TOLC"/>
    <property type="match status" value="1"/>
</dbReference>
<feature type="coiled-coil region" evidence="8">
    <location>
        <begin position="163"/>
        <end position="217"/>
    </location>
</feature>
<organism evidence="9 10">
    <name type="scientific">Cyclobacterium lianum</name>
    <dbReference type="NCBI Taxonomy" id="388280"/>
    <lineage>
        <taxon>Bacteria</taxon>
        <taxon>Pseudomonadati</taxon>
        <taxon>Bacteroidota</taxon>
        <taxon>Cytophagia</taxon>
        <taxon>Cytophagales</taxon>
        <taxon>Cyclobacteriaceae</taxon>
        <taxon>Cyclobacterium</taxon>
    </lineage>
</organism>
<dbReference type="RefSeq" id="WP_143156115.1">
    <property type="nucleotide sequence ID" value="NZ_FRCY01000017.1"/>
</dbReference>
<dbReference type="AlphaFoldDB" id="A0A1M7QF58"/>
<dbReference type="Proteomes" id="UP000184513">
    <property type="component" value="Unassembled WGS sequence"/>
</dbReference>
<evidence type="ECO:0000256" key="7">
    <source>
        <dbReference type="ARBA" id="ARBA00023237"/>
    </source>
</evidence>
<dbReference type="EMBL" id="FRCY01000017">
    <property type="protein sequence ID" value="SHN29651.1"/>
    <property type="molecule type" value="Genomic_DNA"/>
</dbReference>
<gene>
    <name evidence="9" type="ORF">SAMN04488057_11783</name>
</gene>
<evidence type="ECO:0000256" key="1">
    <source>
        <dbReference type="ARBA" id="ARBA00004442"/>
    </source>
</evidence>
<keyword evidence="6" id="KW-0472">Membrane</keyword>
<dbReference type="InterPro" id="IPR003423">
    <property type="entry name" value="OMP_efflux"/>
</dbReference>
<keyword evidence="10" id="KW-1185">Reference proteome</keyword>
<keyword evidence="5" id="KW-0812">Transmembrane</keyword>
<reference evidence="9 10" key="1">
    <citation type="submission" date="2016-11" db="EMBL/GenBank/DDBJ databases">
        <authorList>
            <person name="Jaros S."/>
            <person name="Januszkiewicz K."/>
            <person name="Wedrychowicz H."/>
        </authorList>
    </citation>
    <scope>NUCLEOTIDE SEQUENCE [LARGE SCALE GENOMIC DNA]</scope>
    <source>
        <strain evidence="9 10">CGMCC 1.6102</strain>
    </source>
</reference>
<dbReference type="InterPro" id="IPR051906">
    <property type="entry name" value="TolC-like"/>
</dbReference>
<keyword evidence="8" id="KW-0175">Coiled coil</keyword>
<dbReference type="GO" id="GO:0015562">
    <property type="term" value="F:efflux transmembrane transporter activity"/>
    <property type="evidence" value="ECO:0007669"/>
    <property type="project" value="InterPro"/>
</dbReference>
<evidence type="ECO:0000313" key="9">
    <source>
        <dbReference type="EMBL" id="SHN29651.1"/>
    </source>
</evidence>
<dbReference type="GO" id="GO:0009279">
    <property type="term" value="C:cell outer membrane"/>
    <property type="evidence" value="ECO:0007669"/>
    <property type="project" value="UniProtKB-SubCell"/>
</dbReference>
<evidence type="ECO:0000256" key="4">
    <source>
        <dbReference type="ARBA" id="ARBA00022452"/>
    </source>
</evidence>
<comment type="subcellular location">
    <subcellularLocation>
        <location evidence="1">Cell outer membrane</location>
    </subcellularLocation>
</comment>
<keyword evidence="7" id="KW-0998">Cell outer membrane</keyword>
<evidence type="ECO:0000313" key="10">
    <source>
        <dbReference type="Proteomes" id="UP000184513"/>
    </source>
</evidence>
<evidence type="ECO:0000256" key="3">
    <source>
        <dbReference type="ARBA" id="ARBA00022448"/>
    </source>
</evidence>
<proteinExistence type="inferred from homology"/>
<dbReference type="Pfam" id="PF02321">
    <property type="entry name" value="OEP"/>
    <property type="match status" value="2"/>
</dbReference>
<dbReference type="GO" id="GO:1990281">
    <property type="term" value="C:efflux pump complex"/>
    <property type="evidence" value="ECO:0007669"/>
    <property type="project" value="TreeGrafter"/>
</dbReference>
<evidence type="ECO:0000256" key="8">
    <source>
        <dbReference type="SAM" id="Coils"/>
    </source>
</evidence>
<comment type="similarity">
    <text evidence="2">Belongs to the outer membrane factor (OMF) (TC 1.B.17) family.</text>
</comment>
<dbReference type="Gene3D" id="1.20.1600.10">
    <property type="entry name" value="Outer membrane efflux proteins (OEP)"/>
    <property type="match status" value="1"/>
</dbReference>
<dbReference type="SUPFAM" id="SSF56954">
    <property type="entry name" value="Outer membrane efflux proteins (OEP)"/>
    <property type="match status" value="1"/>
</dbReference>
<keyword evidence="4" id="KW-1134">Transmembrane beta strand</keyword>
<evidence type="ECO:0000256" key="2">
    <source>
        <dbReference type="ARBA" id="ARBA00007613"/>
    </source>
</evidence>
<dbReference type="PANTHER" id="PTHR30026:SF20">
    <property type="entry name" value="OUTER MEMBRANE PROTEIN TOLC"/>
    <property type="match status" value="1"/>
</dbReference>
<protein>
    <submittedName>
        <fullName evidence="9">Outer membrane protein TolC</fullName>
    </submittedName>
</protein>
<keyword evidence="3" id="KW-0813">Transport</keyword>
<sequence>MRTLFVIFTFYMFHAGQVFSQEQETMELDLEEAISLAFENQPLLQQLFNERAKTGYSIKSGKAAWLPQLNLDGSLNRYFQQPVAIFPDFDNPESGEFQEVRTGVPHNANLNFSLSQNLINNDLIRISEQAPDRKLAASQTVEDFKIQLVANLSRAFYEVFVAREQIRLAAEDIRRQSRQLEDAKLQLEAGLTDNIDVKRATITLQNTQSQLYQYQEEEKIKMAALRYWIGLDENIELKVQATARGLEEQLTPDTLRVFQPRERIEFRQLKSEEALQQAEINYQKRRYLPNLSAFYDYNFLFLSPVGSELFDQIYSFSLFGLQLNLPLFLGGRRKYDAKMAGLDLENIRLAQENLILQVSLEVQEALSAYKNSLFLLETQKSNRKLAEEIYETISLQYEQGIKNFLEVIQAETDLRTARINYLRSLFNATTARIELKKARGELIIEY</sequence>
<dbReference type="STRING" id="388280.SAMN04488057_11783"/>
<evidence type="ECO:0000256" key="6">
    <source>
        <dbReference type="ARBA" id="ARBA00023136"/>
    </source>
</evidence>
<dbReference type="GO" id="GO:0015288">
    <property type="term" value="F:porin activity"/>
    <property type="evidence" value="ECO:0007669"/>
    <property type="project" value="TreeGrafter"/>
</dbReference>
<evidence type="ECO:0000256" key="5">
    <source>
        <dbReference type="ARBA" id="ARBA00022692"/>
    </source>
</evidence>
<name>A0A1M7QF58_9BACT</name>
<accession>A0A1M7QF58</accession>
<dbReference type="OrthoDB" id="367883at2"/>